<evidence type="ECO:0000313" key="2">
    <source>
        <dbReference type="Proteomes" id="UP000675121"/>
    </source>
</evidence>
<dbReference type="EMBL" id="CAJNAS010000004">
    <property type="protein sequence ID" value="CAE6876380.1"/>
    <property type="molecule type" value="Genomic_DNA"/>
</dbReference>
<dbReference type="AlphaFoldDB" id="A0A9N8MLY7"/>
<comment type="caution">
    <text evidence="1">The sequence shown here is derived from an EMBL/GenBank/DDBJ whole genome shotgun (WGS) entry which is preliminary data.</text>
</comment>
<evidence type="ECO:0000313" key="1">
    <source>
        <dbReference type="EMBL" id="CAE6876380.1"/>
    </source>
</evidence>
<sequence>MTIFYAAVEDDPLTSGNGSRVHASGNAGTIEGEDGRYRRMAFIGDPAWCVACQNRGVIVGGTPVLENRRMLDLVNASRRQAVGGDEVA</sequence>
<proteinExistence type="predicted"/>
<organism evidence="1 2">
    <name type="scientific">Paraburkholderia domus</name>
    <dbReference type="NCBI Taxonomy" id="2793075"/>
    <lineage>
        <taxon>Bacteria</taxon>
        <taxon>Pseudomonadati</taxon>
        <taxon>Pseudomonadota</taxon>
        <taxon>Betaproteobacteria</taxon>
        <taxon>Burkholderiales</taxon>
        <taxon>Burkholderiaceae</taxon>
        <taxon>Paraburkholderia</taxon>
    </lineage>
</organism>
<reference evidence="1" key="1">
    <citation type="submission" date="2021-02" db="EMBL/GenBank/DDBJ databases">
        <authorList>
            <person name="Vanwijnsberghe S."/>
        </authorList>
    </citation>
    <scope>NUCLEOTIDE SEQUENCE</scope>
    <source>
        <strain evidence="1">R-70211</strain>
    </source>
</reference>
<protein>
    <recommendedName>
        <fullName evidence="3">PAAR motif-containing protein</fullName>
    </recommendedName>
</protein>
<dbReference type="Proteomes" id="UP000675121">
    <property type="component" value="Unassembled WGS sequence"/>
</dbReference>
<keyword evidence="2" id="KW-1185">Reference proteome</keyword>
<gene>
    <name evidence="1" type="ORF">R70211_01749</name>
</gene>
<name>A0A9N8MLY7_9BURK</name>
<accession>A0A9N8MLY7</accession>
<evidence type="ECO:0008006" key="3">
    <source>
        <dbReference type="Google" id="ProtNLM"/>
    </source>
</evidence>